<dbReference type="EMBL" id="FO203427">
    <property type="protein sequence ID" value="CCH48757.1"/>
    <property type="molecule type" value="Genomic_DNA"/>
</dbReference>
<evidence type="ECO:0000313" key="2">
    <source>
        <dbReference type="Proteomes" id="UP000011724"/>
    </source>
</evidence>
<gene>
    <name evidence="1" type="ordered locus">BN4_11522</name>
</gene>
<sequence length="102" mass="11878">MLERMRLALEYYCSPIWIIDDDGSSDTIAVEDMDISDSLKKDIITWDNLYQATFDAEYPPDSGFSSKEADDLLKKSFRLEGKALFLRLKEELKGKYIFEYMA</sequence>
<keyword evidence="2" id="KW-1185">Reference proteome</keyword>
<evidence type="ECO:0000313" key="1">
    <source>
        <dbReference type="EMBL" id="CCH48757.1"/>
    </source>
</evidence>
<dbReference type="KEGG" id="dpi:BN4_11522"/>
<dbReference type="HOGENOM" id="CLU_142211_1_0_7"/>
<proteinExistence type="predicted"/>
<name>M1WS83_PSEP2</name>
<dbReference type="OrthoDB" id="1150977at2"/>
<dbReference type="AlphaFoldDB" id="M1WS83"/>
<reference evidence="2" key="2">
    <citation type="journal article" date="2013" name="Stand. Genomic Sci.">
        <title>Complete genome sequence of Desulfocapsa sulfexigens, a marine deltaproteobacterium specialized in disproportionating inorganic sulfur compounds.</title>
        <authorList>
            <person name="Finster K.W."/>
            <person name="Kjeldsen K.U."/>
            <person name="Kube M."/>
            <person name="Reinhardt R."/>
            <person name="Mussmann M."/>
            <person name="Amann R."/>
            <person name="Schreiber L."/>
        </authorList>
    </citation>
    <scope>NUCLEOTIDE SEQUENCE [LARGE SCALE GENOMIC DNA]</scope>
    <source>
        <strain evidence="2">DSM 10523 / SB164P1</strain>
    </source>
</reference>
<dbReference type="PATRIC" id="fig|879567.3.peg.1593"/>
<accession>M1WS83</accession>
<dbReference type="RefSeq" id="WP_015414801.1">
    <property type="nucleotide sequence ID" value="NC_020409.1"/>
</dbReference>
<organism evidence="1 2">
    <name type="scientific">Pseudodesulfovibrio piezophilus (strain DSM 21447 / JCM 15486 / C1TLV30)</name>
    <name type="common">Desulfovibrio piezophilus</name>
    <dbReference type="NCBI Taxonomy" id="1322246"/>
    <lineage>
        <taxon>Bacteria</taxon>
        <taxon>Pseudomonadati</taxon>
        <taxon>Thermodesulfobacteriota</taxon>
        <taxon>Desulfovibrionia</taxon>
        <taxon>Desulfovibrionales</taxon>
        <taxon>Desulfovibrionaceae</taxon>
    </lineage>
</organism>
<dbReference type="Proteomes" id="UP000011724">
    <property type="component" value="Chromosome"/>
</dbReference>
<reference evidence="1 2" key="1">
    <citation type="journal article" date="2013" name="PLoS ONE">
        <title>The first genomic and proteomic characterization of a deep-sea sulfate reducer: insights into the piezophilic lifestyle of Desulfovibrio piezophilus.</title>
        <authorList>
            <person name="Pradel N."/>
            <person name="Ji B."/>
            <person name="Gimenez G."/>
            <person name="Talla E."/>
            <person name="Lenoble P."/>
            <person name="Garel M."/>
            <person name="Tamburini C."/>
            <person name="Fourquet P."/>
            <person name="Lebrun R."/>
            <person name="Bertin P."/>
            <person name="Denis Y."/>
            <person name="Pophillat M."/>
            <person name="Barbe V."/>
            <person name="Ollivier B."/>
            <person name="Dolla A."/>
        </authorList>
    </citation>
    <scope>NUCLEOTIDE SEQUENCE [LARGE SCALE GENOMIC DNA]</scope>
    <source>
        <strain evidence="2">DSM 10523 / SB164P1</strain>
    </source>
</reference>
<protein>
    <submittedName>
        <fullName evidence="1">Uncharacterized protein</fullName>
    </submittedName>
</protein>
<dbReference type="STRING" id="1322246.BN4_11522"/>
<dbReference type="BioCyc" id="DPIE1322246:BN4_RS07640-MONOMER"/>